<dbReference type="CDD" id="cd00167">
    <property type="entry name" value="SANT"/>
    <property type="match status" value="2"/>
</dbReference>
<feature type="domain" description="HTH myb-type" evidence="6">
    <location>
        <begin position="9"/>
        <end position="59"/>
    </location>
</feature>
<dbReference type="InParanoid" id="A2FPG2"/>
<keyword evidence="2 7" id="KW-0238">DNA-binding</keyword>
<dbReference type="OrthoDB" id="2143914at2759"/>
<dbReference type="GO" id="GO:0006355">
    <property type="term" value="P:regulation of DNA-templated transcription"/>
    <property type="evidence" value="ECO:0000318"/>
    <property type="project" value="GO_Central"/>
</dbReference>
<keyword evidence="1" id="KW-0805">Transcription regulation</keyword>
<evidence type="ECO:0000256" key="3">
    <source>
        <dbReference type="ARBA" id="ARBA00023163"/>
    </source>
</evidence>
<dbReference type="VEuPathDB" id="TrichDB:TVAG_199710"/>
<dbReference type="VEuPathDB" id="TrichDB:TVAGG3_0029610"/>
<feature type="domain" description="Myb-like" evidence="5">
    <location>
        <begin position="4"/>
        <end position="55"/>
    </location>
</feature>
<gene>
    <name evidence="7" type="ORF">TVAG_199710</name>
</gene>
<keyword evidence="3" id="KW-0804">Transcription</keyword>
<dbReference type="eggNOG" id="KOG0048">
    <property type="taxonomic scope" value="Eukaryota"/>
</dbReference>
<dbReference type="SMR" id="A2FPG2"/>
<dbReference type="SMART" id="SM00717">
    <property type="entry name" value="SANT"/>
    <property type="match status" value="2"/>
</dbReference>
<dbReference type="STRING" id="5722.A2FPG2"/>
<dbReference type="GO" id="GO:0005634">
    <property type="term" value="C:nucleus"/>
    <property type="evidence" value="ECO:0000318"/>
    <property type="project" value="GO_Central"/>
</dbReference>
<dbReference type="GO" id="GO:0000978">
    <property type="term" value="F:RNA polymerase II cis-regulatory region sequence-specific DNA binding"/>
    <property type="evidence" value="ECO:0000318"/>
    <property type="project" value="GO_Central"/>
</dbReference>
<dbReference type="RefSeq" id="XP_001306127.1">
    <property type="nucleotide sequence ID" value="XM_001306126.1"/>
</dbReference>
<dbReference type="PROSITE" id="PS50090">
    <property type="entry name" value="MYB_LIKE"/>
    <property type="match status" value="2"/>
</dbReference>
<dbReference type="InterPro" id="IPR009057">
    <property type="entry name" value="Homeodomain-like_sf"/>
</dbReference>
<dbReference type="InterPro" id="IPR051575">
    <property type="entry name" value="Myb-like_DNA-bd"/>
</dbReference>
<evidence type="ECO:0000313" key="7">
    <source>
        <dbReference type="EMBL" id="EAX93197.1"/>
    </source>
</evidence>
<reference evidence="7" key="1">
    <citation type="submission" date="2006-10" db="EMBL/GenBank/DDBJ databases">
        <authorList>
            <person name="Amadeo P."/>
            <person name="Zhao Q."/>
            <person name="Wortman J."/>
            <person name="Fraser-Liggett C."/>
            <person name="Carlton J."/>
        </authorList>
    </citation>
    <scope>NUCLEOTIDE SEQUENCE</scope>
    <source>
        <strain evidence="7">G3</strain>
    </source>
</reference>
<dbReference type="Proteomes" id="UP000001542">
    <property type="component" value="Unassembled WGS sequence"/>
</dbReference>
<evidence type="ECO:0000256" key="1">
    <source>
        <dbReference type="ARBA" id="ARBA00023015"/>
    </source>
</evidence>
<dbReference type="InterPro" id="IPR001005">
    <property type="entry name" value="SANT/Myb"/>
</dbReference>
<dbReference type="EMBL" id="DS113925">
    <property type="protein sequence ID" value="EAX93197.1"/>
    <property type="molecule type" value="Genomic_DNA"/>
</dbReference>
<evidence type="ECO:0000259" key="5">
    <source>
        <dbReference type="PROSITE" id="PS50090"/>
    </source>
</evidence>
<dbReference type="Pfam" id="PF13921">
    <property type="entry name" value="Myb_DNA-bind_6"/>
    <property type="match status" value="1"/>
</dbReference>
<dbReference type="PANTHER" id="PTHR46621">
    <property type="entry name" value="SNRNA-ACTIVATING PROTEIN COMPLEX SUBUNIT 4"/>
    <property type="match status" value="1"/>
</dbReference>
<dbReference type="KEGG" id="tva:4750912"/>
<reference evidence="7" key="2">
    <citation type="journal article" date="2007" name="Science">
        <title>Draft genome sequence of the sexually transmitted pathogen Trichomonas vaginalis.</title>
        <authorList>
            <person name="Carlton J.M."/>
            <person name="Hirt R.P."/>
            <person name="Silva J.C."/>
            <person name="Delcher A.L."/>
            <person name="Schatz M."/>
            <person name="Zhao Q."/>
            <person name="Wortman J.R."/>
            <person name="Bidwell S.L."/>
            <person name="Alsmark U.C.M."/>
            <person name="Besteiro S."/>
            <person name="Sicheritz-Ponten T."/>
            <person name="Noel C.J."/>
            <person name="Dacks J.B."/>
            <person name="Foster P.G."/>
            <person name="Simillion C."/>
            <person name="Van de Peer Y."/>
            <person name="Miranda-Saavedra D."/>
            <person name="Barton G.J."/>
            <person name="Westrop G.D."/>
            <person name="Mueller S."/>
            <person name="Dessi D."/>
            <person name="Fiori P.L."/>
            <person name="Ren Q."/>
            <person name="Paulsen I."/>
            <person name="Zhang H."/>
            <person name="Bastida-Corcuera F.D."/>
            <person name="Simoes-Barbosa A."/>
            <person name="Brown M.T."/>
            <person name="Hayes R.D."/>
            <person name="Mukherjee M."/>
            <person name="Okumura C.Y."/>
            <person name="Schneider R."/>
            <person name="Smith A.J."/>
            <person name="Vanacova S."/>
            <person name="Villalvazo M."/>
            <person name="Haas B.J."/>
            <person name="Pertea M."/>
            <person name="Feldblyum T.V."/>
            <person name="Utterback T.R."/>
            <person name="Shu C.L."/>
            <person name="Osoegawa K."/>
            <person name="de Jong P.J."/>
            <person name="Hrdy I."/>
            <person name="Horvathova L."/>
            <person name="Zubacova Z."/>
            <person name="Dolezal P."/>
            <person name="Malik S.B."/>
            <person name="Logsdon J.M. Jr."/>
            <person name="Henze K."/>
            <person name="Gupta A."/>
            <person name="Wang C.C."/>
            <person name="Dunne R.L."/>
            <person name="Upcroft J.A."/>
            <person name="Upcroft P."/>
            <person name="White O."/>
            <person name="Salzberg S.L."/>
            <person name="Tang P."/>
            <person name="Chiu C.-H."/>
            <person name="Lee Y.-S."/>
            <person name="Embley T.M."/>
            <person name="Coombs G.H."/>
            <person name="Mottram J.C."/>
            <person name="Tachezy J."/>
            <person name="Fraser-Liggett C.M."/>
            <person name="Johnson P.J."/>
        </authorList>
    </citation>
    <scope>NUCLEOTIDE SEQUENCE [LARGE SCALE GENOMIC DNA]</scope>
    <source>
        <strain evidence="7">G3</strain>
    </source>
</reference>
<keyword evidence="4" id="KW-0539">Nucleus</keyword>
<name>A2FPG2_TRIV3</name>
<dbReference type="SUPFAM" id="SSF46689">
    <property type="entry name" value="Homeodomain-like"/>
    <property type="match status" value="1"/>
</dbReference>
<evidence type="ECO:0000313" key="8">
    <source>
        <dbReference type="Proteomes" id="UP000001542"/>
    </source>
</evidence>
<sequence>MMGTSGGSRSKFTEEEDRRLSKIISQLGTRDWEAISITMKTRSSRQCRDRWVNYICPSLTNEPYSPEEDSRLLDMYSKFGPRWSKISTHFRGRSPNGLRAHFKELMQQKEKTSLEEKTNEVEPKLKVPDPSTIEELFLLENDELFNIDSHC</sequence>
<evidence type="ECO:0000256" key="2">
    <source>
        <dbReference type="ARBA" id="ARBA00023125"/>
    </source>
</evidence>
<evidence type="ECO:0000256" key="4">
    <source>
        <dbReference type="ARBA" id="ARBA00023242"/>
    </source>
</evidence>
<dbReference type="AlphaFoldDB" id="A2FPG2"/>
<dbReference type="Gene3D" id="1.10.10.60">
    <property type="entry name" value="Homeodomain-like"/>
    <property type="match status" value="2"/>
</dbReference>
<keyword evidence="8" id="KW-1185">Reference proteome</keyword>
<protein>
    <submittedName>
        <fullName evidence="7">Myb-like DNA-binding domain containing protein</fullName>
    </submittedName>
</protein>
<proteinExistence type="predicted"/>
<dbReference type="PROSITE" id="PS51294">
    <property type="entry name" value="HTH_MYB"/>
    <property type="match status" value="2"/>
</dbReference>
<accession>A2FPG2</accession>
<feature type="domain" description="Myb-like" evidence="5">
    <location>
        <begin position="56"/>
        <end position="106"/>
    </location>
</feature>
<dbReference type="InterPro" id="IPR017930">
    <property type="entry name" value="Myb_dom"/>
</dbReference>
<feature type="domain" description="HTH myb-type" evidence="6">
    <location>
        <begin position="65"/>
        <end position="110"/>
    </location>
</feature>
<organism evidence="7 8">
    <name type="scientific">Trichomonas vaginalis (strain ATCC PRA-98 / G3)</name>
    <dbReference type="NCBI Taxonomy" id="412133"/>
    <lineage>
        <taxon>Eukaryota</taxon>
        <taxon>Metamonada</taxon>
        <taxon>Parabasalia</taxon>
        <taxon>Trichomonadida</taxon>
        <taxon>Trichomonadidae</taxon>
        <taxon>Trichomonas</taxon>
    </lineage>
</organism>
<dbReference type="GO" id="GO:0000981">
    <property type="term" value="F:DNA-binding transcription factor activity, RNA polymerase II-specific"/>
    <property type="evidence" value="ECO:0000318"/>
    <property type="project" value="GO_Central"/>
</dbReference>
<dbReference type="PANTHER" id="PTHR46621:SF1">
    <property type="entry name" value="SNRNA-ACTIVATING PROTEIN COMPLEX SUBUNIT 4"/>
    <property type="match status" value="1"/>
</dbReference>
<evidence type="ECO:0000259" key="6">
    <source>
        <dbReference type="PROSITE" id="PS51294"/>
    </source>
</evidence>